<dbReference type="AlphaFoldDB" id="A0A0F9NJR7"/>
<name>A0A0F9NJR7_9ZZZZ</name>
<accession>A0A0F9NJR7</accession>
<protein>
    <submittedName>
        <fullName evidence="1">Uncharacterized protein</fullName>
    </submittedName>
</protein>
<proteinExistence type="predicted"/>
<comment type="caution">
    <text evidence="1">The sequence shown here is derived from an EMBL/GenBank/DDBJ whole genome shotgun (WGS) entry which is preliminary data.</text>
</comment>
<organism evidence="1">
    <name type="scientific">marine sediment metagenome</name>
    <dbReference type="NCBI Taxonomy" id="412755"/>
    <lineage>
        <taxon>unclassified sequences</taxon>
        <taxon>metagenomes</taxon>
        <taxon>ecological metagenomes</taxon>
    </lineage>
</organism>
<sequence>MRRRLREKDGRFRRASLAGDFGLVAPICAACNGFNPRNVNDPLPKRCCQCGAPFVDRTKEAEA</sequence>
<reference evidence="1" key="1">
    <citation type="journal article" date="2015" name="Nature">
        <title>Complex archaea that bridge the gap between prokaryotes and eukaryotes.</title>
        <authorList>
            <person name="Spang A."/>
            <person name="Saw J.H."/>
            <person name="Jorgensen S.L."/>
            <person name="Zaremba-Niedzwiedzka K."/>
            <person name="Martijn J."/>
            <person name="Lind A.E."/>
            <person name="van Eijk R."/>
            <person name="Schleper C."/>
            <person name="Guy L."/>
            <person name="Ettema T.J."/>
        </authorList>
    </citation>
    <scope>NUCLEOTIDE SEQUENCE</scope>
</reference>
<evidence type="ECO:0000313" key="1">
    <source>
        <dbReference type="EMBL" id="KKN12242.1"/>
    </source>
</evidence>
<dbReference type="EMBL" id="LAZR01004052">
    <property type="protein sequence ID" value="KKN12242.1"/>
    <property type="molecule type" value="Genomic_DNA"/>
</dbReference>
<gene>
    <name evidence="1" type="ORF">LCGC14_1018590</name>
</gene>